<dbReference type="RefSeq" id="WP_172156554.1">
    <property type="nucleotide sequence ID" value="NZ_CP053564.1"/>
</dbReference>
<dbReference type="Pfam" id="PF01774">
    <property type="entry name" value="UreD"/>
    <property type="match status" value="1"/>
</dbReference>
<evidence type="ECO:0000313" key="3">
    <source>
        <dbReference type="EMBL" id="QJY45902.1"/>
    </source>
</evidence>
<dbReference type="GO" id="GO:0005737">
    <property type="term" value="C:cytoplasm"/>
    <property type="evidence" value="ECO:0007669"/>
    <property type="project" value="UniProtKB-SubCell"/>
</dbReference>
<protein>
    <recommendedName>
        <fullName evidence="2">Urease accessory protein UreD</fullName>
    </recommendedName>
</protein>
<keyword evidence="2" id="KW-0996">Nickel insertion</keyword>
<dbReference type="EMBL" id="CP053564">
    <property type="protein sequence ID" value="QJY45902.1"/>
    <property type="molecule type" value="Genomic_DNA"/>
</dbReference>
<keyword evidence="4" id="KW-1185">Reference proteome</keyword>
<name>A0A6M6JGR2_9PSEU</name>
<sequence>MRSRARLVVAADGAVRELRSQAPLTLLPRRGTAAGRAQALTVHLVGSAATPLGGDDVELDVVVAAGAHLVLTGVAAAVALAAPGGSRFAVRLEIGAGASVQYLPEPTVVTRRADHLTEFTAVLDDAARLRARDVLVAGRTGEAAGRYRGATRVTGPSGPLLVQTQDLDTSPAHLAGRRVLGTEVLVWGADPEEAAAGPWWSLTPLARGGSLATAVGTGAVTAQRDLATAVAAHPGWSDAVLGEAEGRSQLPR</sequence>
<evidence type="ECO:0000256" key="1">
    <source>
        <dbReference type="ARBA" id="ARBA00023186"/>
    </source>
</evidence>
<keyword evidence="1 2" id="KW-0143">Chaperone</keyword>
<comment type="similarity">
    <text evidence="2">Belongs to the UreD family.</text>
</comment>
<evidence type="ECO:0000256" key="2">
    <source>
        <dbReference type="HAMAP-Rule" id="MF_01384"/>
    </source>
</evidence>
<proteinExistence type="inferred from homology"/>
<comment type="subunit">
    <text evidence="2">UreD, UreF and UreG form a complex that acts as a GTP-hydrolysis-dependent molecular chaperone, activating the urease apoprotein by helping to assemble the nickel containing metallocenter of UreC. The UreE protein probably delivers the nickel.</text>
</comment>
<organism evidence="3 4">
    <name type="scientific">Pseudonocardia broussonetiae</name>
    <dbReference type="NCBI Taxonomy" id="2736640"/>
    <lineage>
        <taxon>Bacteria</taxon>
        <taxon>Bacillati</taxon>
        <taxon>Actinomycetota</taxon>
        <taxon>Actinomycetes</taxon>
        <taxon>Pseudonocardiales</taxon>
        <taxon>Pseudonocardiaceae</taxon>
        <taxon>Pseudonocardia</taxon>
    </lineage>
</organism>
<dbReference type="KEGG" id="pbro:HOP40_08895"/>
<dbReference type="InterPro" id="IPR002669">
    <property type="entry name" value="UreD"/>
</dbReference>
<comment type="function">
    <text evidence="2">Required for maturation of urease via the functional incorporation of the urease nickel metallocenter.</text>
</comment>
<comment type="subcellular location">
    <subcellularLocation>
        <location evidence="2">Cytoplasm</location>
    </subcellularLocation>
</comment>
<dbReference type="GO" id="GO:0016151">
    <property type="term" value="F:nickel cation binding"/>
    <property type="evidence" value="ECO:0007669"/>
    <property type="project" value="UniProtKB-UniRule"/>
</dbReference>
<evidence type="ECO:0000313" key="4">
    <source>
        <dbReference type="Proteomes" id="UP000505377"/>
    </source>
</evidence>
<gene>
    <name evidence="2" type="primary">ureD</name>
    <name evidence="3" type="ORF">HOP40_08895</name>
</gene>
<reference evidence="3 4" key="1">
    <citation type="submission" date="2020-05" db="EMBL/GenBank/DDBJ databases">
        <authorList>
            <person name="Mo P."/>
        </authorList>
    </citation>
    <scope>NUCLEOTIDE SEQUENCE [LARGE SCALE GENOMIC DNA]</scope>
    <source>
        <strain evidence="3 4">Gen01</strain>
    </source>
</reference>
<dbReference type="HAMAP" id="MF_01384">
    <property type="entry name" value="UreD"/>
    <property type="match status" value="1"/>
</dbReference>
<accession>A0A6M6JGR2</accession>
<keyword evidence="2" id="KW-0963">Cytoplasm</keyword>
<dbReference type="AlphaFoldDB" id="A0A6M6JGR2"/>
<dbReference type="Proteomes" id="UP000505377">
    <property type="component" value="Chromosome"/>
</dbReference>